<dbReference type="InterPro" id="IPR038062">
    <property type="entry name" value="ScdA-like_N_sf"/>
</dbReference>
<dbReference type="NCBIfam" id="TIGR03980">
    <property type="entry name" value="prismane_assoc"/>
    <property type="match status" value="1"/>
</dbReference>
<dbReference type="Pfam" id="PF08984">
    <property type="entry name" value="DUF1858"/>
    <property type="match status" value="1"/>
</dbReference>
<keyword evidence="6" id="KW-0411">Iron-sulfur</keyword>
<dbReference type="PANTHER" id="PTHR43809:SF1">
    <property type="entry name" value="NITRITE REDUCTASE (NADH) LARGE SUBUNIT"/>
    <property type="match status" value="1"/>
</dbReference>
<evidence type="ECO:0000256" key="4">
    <source>
        <dbReference type="ARBA" id="ARBA00023002"/>
    </source>
</evidence>
<dbReference type="PANTHER" id="PTHR43809">
    <property type="entry name" value="NITRITE REDUCTASE (NADH) LARGE SUBUNIT"/>
    <property type="match status" value="1"/>
</dbReference>
<evidence type="ECO:0000256" key="2">
    <source>
        <dbReference type="ARBA" id="ARBA00022617"/>
    </source>
</evidence>
<dbReference type="InterPro" id="IPR015077">
    <property type="entry name" value="DUF1858"/>
</dbReference>
<proteinExistence type="predicted"/>
<dbReference type="Gene3D" id="3.30.413.10">
    <property type="entry name" value="Sulfite Reductase Hemoprotein, domain 1"/>
    <property type="match status" value="1"/>
</dbReference>
<dbReference type="SUPFAM" id="SSF55124">
    <property type="entry name" value="Nitrite/Sulfite reductase N-terminal domain-like"/>
    <property type="match status" value="1"/>
</dbReference>
<dbReference type="InterPro" id="IPR023883">
    <property type="entry name" value="CHP03980_redox-disulphide"/>
</dbReference>
<protein>
    <submittedName>
        <fullName evidence="10">DUF1858 domain-containing protein</fullName>
    </submittedName>
</protein>
<keyword evidence="2" id="KW-0349">Heme</keyword>
<dbReference type="InterPro" id="IPR045854">
    <property type="entry name" value="NO2/SO3_Rdtase_4Fe4S_sf"/>
</dbReference>
<keyword evidence="4" id="KW-0560">Oxidoreductase</keyword>
<dbReference type="InterPro" id="IPR006067">
    <property type="entry name" value="NO2/SO3_Rdtase_4Fe4S_dom"/>
</dbReference>
<dbReference type="InterPro" id="IPR052034">
    <property type="entry name" value="NasD-like"/>
</dbReference>
<dbReference type="Pfam" id="PF03460">
    <property type="entry name" value="NIR_SIR_ferr"/>
    <property type="match status" value="1"/>
</dbReference>
<gene>
    <name evidence="10" type="ORF">RVY80_02640</name>
</gene>
<feature type="domain" description="DUF1858" evidence="9">
    <location>
        <begin position="263"/>
        <end position="316"/>
    </location>
</feature>
<sequence>MAQIAANLQRIKNGQHRYAITPRIPAGFIQPDQLQKYIDVANKFGAVLKLTGSQRIMITNLKAEDVDAAWAMLGMEPAYSTSNRVRSVKICPGTTFCKRAKQDSVHLGMQLERKYISKEMPSKMKMGVSGCLNSCAESAMKDVGVIGGVDGWDVYAGGSGGAHPRIGDLIAHVETEKEVLDLVDRIVEYYKANAQIERMGEFIDRIGLDTFKAAVLGDLADNAVSPMGAVSSKPAAAEPVVKLPGQGNDPLVEPDRLSAGQPITENTIIRDIVDTYPNVVPVLQSIGMGCLGCPSSTAEPLWQAAEIHGVNVYDLVEKLETARKGA</sequence>
<dbReference type="PRINTS" id="PR00397">
    <property type="entry name" value="SIROHAEM"/>
</dbReference>
<evidence type="ECO:0000256" key="5">
    <source>
        <dbReference type="ARBA" id="ARBA00023004"/>
    </source>
</evidence>
<dbReference type="Gene3D" id="1.10.3910.10">
    <property type="entry name" value="SP0561-like"/>
    <property type="match status" value="1"/>
</dbReference>
<dbReference type="PROSITE" id="PS00365">
    <property type="entry name" value="NIR_SIR"/>
    <property type="match status" value="1"/>
</dbReference>
<dbReference type="InterPro" id="IPR006066">
    <property type="entry name" value="NO2/SO3_Rdtase_FeS/sirohaem_BS"/>
</dbReference>
<organism evidence="10 11">
    <name type="scientific">Veillonella absiana</name>
    <dbReference type="NCBI Taxonomy" id="3079305"/>
    <lineage>
        <taxon>Bacteria</taxon>
        <taxon>Bacillati</taxon>
        <taxon>Bacillota</taxon>
        <taxon>Negativicutes</taxon>
        <taxon>Veillonellales</taxon>
        <taxon>Veillonellaceae</taxon>
        <taxon>Veillonella</taxon>
    </lineage>
</organism>
<dbReference type="EMBL" id="JAWJZB010000002">
    <property type="protein sequence ID" value="MDV5087744.1"/>
    <property type="molecule type" value="Genomic_DNA"/>
</dbReference>
<keyword evidence="1" id="KW-0004">4Fe-4S</keyword>
<dbReference type="Proteomes" id="UP001272515">
    <property type="component" value="Unassembled WGS sequence"/>
</dbReference>
<reference evidence="10 11" key="1">
    <citation type="submission" date="2023-10" db="EMBL/GenBank/DDBJ databases">
        <title>Veillonella sp. nov., isolated from a pig farm feces dump.</title>
        <authorList>
            <person name="Chang Y.-H."/>
        </authorList>
    </citation>
    <scope>NUCLEOTIDE SEQUENCE [LARGE SCALE GENOMIC DNA]</scope>
    <source>
        <strain evidence="10 11">YH-vei2233</strain>
    </source>
</reference>
<evidence type="ECO:0000313" key="11">
    <source>
        <dbReference type="Proteomes" id="UP001272515"/>
    </source>
</evidence>
<keyword evidence="3" id="KW-0479">Metal-binding</keyword>
<evidence type="ECO:0000256" key="1">
    <source>
        <dbReference type="ARBA" id="ARBA00022485"/>
    </source>
</evidence>
<feature type="domain" description="Nitrite/sulphite reductase 4Fe-4S" evidence="7">
    <location>
        <begin position="83"/>
        <end position="216"/>
    </location>
</feature>
<dbReference type="InterPro" id="IPR036136">
    <property type="entry name" value="Nit/Sulf_reduc_fer-like_dom_sf"/>
</dbReference>
<feature type="domain" description="Nitrite/Sulfite reductase ferredoxin-like" evidence="8">
    <location>
        <begin position="12"/>
        <end position="73"/>
    </location>
</feature>
<dbReference type="RefSeq" id="WP_317329564.1">
    <property type="nucleotide sequence ID" value="NZ_JAWJZA010000015.1"/>
</dbReference>
<keyword evidence="11" id="KW-1185">Reference proteome</keyword>
<dbReference type="SUPFAM" id="SSF56014">
    <property type="entry name" value="Nitrite and sulphite reductase 4Fe-4S domain-like"/>
    <property type="match status" value="1"/>
</dbReference>
<dbReference type="Pfam" id="PF01077">
    <property type="entry name" value="NIR_SIR"/>
    <property type="match status" value="1"/>
</dbReference>
<dbReference type="InterPro" id="IPR005117">
    <property type="entry name" value="NiRdtase/SiRdtase_haem-b_fer"/>
</dbReference>
<evidence type="ECO:0000259" key="8">
    <source>
        <dbReference type="Pfam" id="PF03460"/>
    </source>
</evidence>
<accession>A0ABU3Z749</accession>
<keyword evidence="5" id="KW-0408">Iron</keyword>
<evidence type="ECO:0000256" key="3">
    <source>
        <dbReference type="ARBA" id="ARBA00022723"/>
    </source>
</evidence>
<evidence type="ECO:0000259" key="9">
    <source>
        <dbReference type="Pfam" id="PF08984"/>
    </source>
</evidence>
<name>A0ABU3Z749_9FIRM</name>
<comment type="caution">
    <text evidence="10">The sequence shown here is derived from an EMBL/GenBank/DDBJ whole genome shotgun (WGS) entry which is preliminary data.</text>
</comment>
<evidence type="ECO:0000259" key="7">
    <source>
        <dbReference type="Pfam" id="PF01077"/>
    </source>
</evidence>
<dbReference type="SUPFAM" id="SSF140683">
    <property type="entry name" value="SP0561-like"/>
    <property type="match status" value="1"/>
</dbReference>
<evidence type="ECO:0000313" key="10">
    <source>
        <dbReference type="EMBL" id="MDV5087744.1"/>
    </source>
</evidence>
<evidence type="ECO:0000256" key="6">
    <source>
        <dbReference type="ARBA" id="ARBA00023014"/>
    </source>
</evidence>